<keyword evidence="11" id="KW-0560">Oxidoreductase</keyword>
<keyword evidence="10" id="KW-0249">Electron transport</keyword>
<evidence type="ECO:0000256" key="14">
    <source>
        <dbReference type="PIRSR" id="PIRSR630664-50"/>
    </source>
</evidence>
<comment type="subcellular location">
    <subcellularLocation>
        <location evidence="2">Cell inner membrane</location>
        <topology evidence="2">Peripheral membrane protein</topology>
        <orientation evidence="2">Cytoplasmic side</orientation>
    </subcellularLocation>
</comment>
<dbReference type="Gene3D" id="3.90.700.10">
    <property type="entry name" value="Succinate dehydrogenase/fumarate reductase flavoprotein, catalytic domain"/>
    <property type="match status" value="1"/>
</dbReference>
<gene>
    <name evidence="17" type="ORF">K8U84_01305</name>
</gene>
<evidence type="ECO:0000256" key="2">
    <source>
        <dbReference type="ARBA" id="ARBA00004515"/>
    </source>
</evidence>
<dbReference type="SUPFAM" id="SSF46977">
    <property type="entry name" value="Succinate dehydrogenase/fumarate reductase flavoprotein C-terminal domain"/>
    <property type="match status" value="1"/>
</dbReference>
<evidence type="ECO:0000313" key="18">
    <source>
        <dbReference type="Proteomes" id="UP000700248"/>
    </source>
</evidence>
<dbReference type="InterPro" id="IPR036188">
    <property type="entry name" value="FAD/NAD-bd_sf"/>
</dbReference>
<evidence type="ECO:0000256" key="1">
    <source>
        <dbReference type="ARBA" id="ARBA00001974"/>
    </source>
</evidence>
<dbReference type="GO" id="GO:0009061">
    <property type="term" value="P:anaerobic respiration"/>
    <property type="evidence" value="ECO:0007669"/>
    <property type="project" value="TreeGrafter"/>
</dbReference>
<sequence length="452" mass="50003">VADRTGHAMLHTLYQRNVAARTNFFVEWMALDLLRNEAGDVLGVTALEMETGQIYILEGKRTVLATGGAGRIWAASTNAFINTGDGLGMAARAGIPLQDMEFWQFHPTGVAGAGVLITEGVRGEGGILLNKDGERFMERYAPNLKDLAPRDFVSRSMDQEIKEGRGCGPDGNYVVLKLDHLGADTILKRLPSIREIAMKFANVDPIKDPIPVVPTIHYQMGGIPTNYYGQVMTMDALGNNQIVNNLYAIGECAATNVHGANRLGTNSLLDLIVFGRAAGNHIVESHPEKVHSHDDIPEWSIEQSMDRVNRLESRTSGQRSQEVAEKIRQTMQAHCGVFRTMDLLKKGETLIESLAPEVEEIYFQDKSKVFNTARVEALEVANMIEVARATTKSAANRTESRGAHALNDYPERNDDEWLKHSVWFSEGSTLRYKPVQMKPLSAESIAPQPRTF</sequence>
<evidence type="ECO:0000256" key="7">
    <source>
        <dbReference type="ARBA" id="ARBA00022448"/>
    </source>
</evidence>
<dbReference type="FunFam" id="3.90.700.10:FF:000001">
    <property type="entry name" value="Mitochondrial succinate dehydrogenase flavoprotein subunit"/>
    <property type="match status" value="1"/>
</dbReference>
<dbReference type="Gene3D" id="4.10.80.40">
    <property type="entry name" value="succinate dehydrogenase protein domain"/>
    <property type="match status" value="1"/>
</dbReference>
<dbReference type="GO" id="GO:0050660">
    <property type="term" value="F:flavin adenine dinucleotide binding"/>
    <property type="evidence" value="ECO:0007669"/>
    <property type="project" value="UniProtKB-ARBA"/>
</dbReference>
<protein>
    <recommendedName>
        <fullName evidence="6">Succinate dehydrogenase flavoprotein subunit</fullName>
        <ecNumber evidence="5">1.3.5.1</ecNumber>
    </recommendedName>
</protein>
<feature type="non-terminal residue" evidence="17">
    <location>
        <position position="1"/>
    </location>
</feature>
<dbReference type="RefSeq" id="WP_276830007.1">
    <property type="nucleotide sequence ID" value="NZ_DYTQ01000020.1"/>
</dbReference>
<dbReference type="PANTHER" id="PTHR11632">
    <property type="entry name" value="SUCCINATE DEHYDROGENASE 2 FLAVOPROTEIN SUBUNIT"/>
    <property type="match status" value="1"/>
</dbReference>
<dbReference type="Gene3D" id="1.20.58.100">
    <property type="entry name" value="Fumarate reductase/succinate dehydrogenase flavoprotein-like, C-terminal domain"/>
    <property type="match status" value="1"/>
</dbReference>
<dbReference type="Proteomes" id="UP000700248">
    <property type="component" value="Unassembled WGS sequence"/>
</dbReference>
<comment type="similarity">
    <text evidence="4">Belongs to the FAD-dependent oxidoreductase 2 family. FRD/SDH subfamily.</text>
</comment>
<dbReference type="Pfam" id="PF00890">
    <property type="entry name" value="FAD_binding_2"/>
    <property type="match status" value="1"/>
</dbReference>
<evidence type="ECO:0000259" key="16">
    <source>
        <dbReference type="Pfam" id="PF02910"/>
    </source>
</evidence>
<dbReference type="Pfam" id="PF02910">
    <property type="entry name" value="Succ_DH_flav_C"/>
    <property type="match status" value="1"/>
</dbReference>
<comment type="caution">
    <text evidence="17">The sequence shown here is derived from an EMBL/GenBank/DDBJ whole genome shotgun (WGS) entry which is preliminary data.</text>
</comment>
<evidence type="ECO:0000256" key="12">
    <source>
        <dbReference type="ARBA" id="ARBA00023136"/>
    </source>
</evidence>
<feature type="domain" description="Fumarate reductase/succinate dehydrogenase flavoprotein-like C-terminal" evidence="16">
    <location>
        <begin position="325"/>
        <end position="451"/>
    </location>
</feature>
<dbReference type="InterPro" id="IPR015939">
    <property type="entry name" value="Fum_Rdtase/Succ_DH_flav-like_C"/>
</dbReference>
<keyword evidence="7" id="KW-0813">Transport</keyword>
<dbReference type="GO" id="GO:0005886">
    <property type="term" value="C:plasma membrane"/>
    <property type="evidence" value="ECO:0007669"/>
    <property type="project" value="UniProtKB-SubCell"/>
</dbReference>
<dbReference type="EC" id="1.3.5.1" evidence="5"/>
<keyword evidence="12" id="KW-0472">Membrane</keyword>
<dbReference type="InterPro" id="IPR003953">
    <property type="entry name" value="FAD-dep_OxRdtase_2_FAD-bd"/>
</dbReference>
<keyword evidence="8" id="KW-0285">Flavoprotein</keyword>
<keyword evidence="9" id="KW-0274">FAD</keyword>
<evidence type="ECO:0000256" key="10">
    <source>
        <dbReference type="ARBA" id="ARBA00022982"/>
    </source>
</evidence>
<evidence type="ECO:0000256" key="3">
    <source>
        <dbReference type="ARBA" id="ARBA00004894"/>
    </source>
</evidence>
<name>A0A9D2VEG3_9BURK</name>
<evidence type="ECO:0000256" key="9">
    <source>
        <dbReference type="ARBA" id="ARBA00022827"/>
    </source>
</evidence>
<reference evidence="17" key="2">
    <citation type="submission" date="2021-09" db="EMBL/GenBank/DDBJ databases">
        <authorList>
            <person name="Gilroy R."/>
        </authorList>
    </citation>
    <scope>NUCLEOTIDE SEQUENCE</scope>
    <source>
        <strain evidence="17">CHK175-13533</strain>
    </source>
</reference>
<dbReference type="Gene3D" id="3.50.50.60">
    <property type="entry name" value="FAD/NAD(P)-binding domain"/>
    <property type="match status" value="1"/>
</dbReference>
<comment type="cofactor">
    <cofactor evidence="1">
        <name>FAD</name>
        <dbReference type="ChEBI" id="CHEBI:57692"/>
    </cofactor>
</comment>
<evidence type="ECO:0000259" key="15">
    <source>
        <dbReference type="Pfam" id="PF00890"/>
    </source>
</evidence>
<accession>A0A9D2VEG3</accession>
<proteinExistence type="inferred from homology"/>
<organism evidence="17 18">
    <name type="scientific">Paenalcaligenes hominis</name>
    <dbReference type="NCBI Taxonomy" id="643674"/>
    <lineage>
        <taxon>Bacteria</taxon>
        <taxon>Pseudomonadati</taxon>
        <taxon>Pseudomonadota</taxon>
        <taxon>Betaproteobacteria</taxon>
        <taxon>Burkholderiales</taxon>
        <taxon>Alcaligenaceae</taxon>
        <taxon>Paenalcaligenes</taxon>
    </lineage>
</organism>
<dbReference type="EMBL" id="DYTQ01000020">
    <property type="protein sequence ID" value="HJH23171.1"/>
    <property type="molecule type" value="Genomic_DNA"/>
</dbReference>
<evidence type="ECO:0000313" key="17">
    <source>
        <dbReference type="EMBL" id="HJH23171.1"/>
    </source>
</evidence>
<dbReference type="AlphaFoldDB" id="A0A9D2VEG3"/>
<dbReference type="PANTHER" id="PTHR11632:SF51">
    <property type="entry name" value="SUCCINATE DEHYDROGENASE [UBIQUINONE] FLAVOPROTEIN SUBUNIT, MITOCHONDRIAL"/>
    <property type="match status" value="1"/>
</dbReference>
<dbReference type="InterPro" id="IPR037099">
    <property type="entry name" value="Fum_R/Succ_DH_flav-like_C_sf"/>
</dbReference>
<evidence type="ECO:0000256" key="11">
    <source>
        <dbReference type="ARBA" id="ARBA00023002"/>
    </source>
</evidence>
<dbReference type="InterPro" id="IPR030664">
    <property type="entry name" value="SdhA/FrdA/AprA"/>
</dbReference>
<dbReference type="InterPro" id="IPR027477">
    <property type="entry name" value="Succ_DH/fumarate_Rdtase_cat_sf"/>
</dbReference>
<evidence type="ECO:0000256" key="8">
    <source>
        <dbReference type="ARBA" id="ARBA00022630"/>
    </source>
</evidence>
<evidence type="ECO:0000256" key="6">
    <source>
        <dbReference type="ARBA" id="ARBA00019965"/>
    </source>
</evidence>
<comment type="pathway">
    <text evidence="3">Carbohydrate metabolism; tricarboxylic acid cycle; fumarate from succinate (bacterial route): step 1/1.</text>
</comment>
<feature type="active site" description="Proton acceptor" evidence="14">
    <location>
        <position position="150"/>
    </location>
</feature>
<feature type="domain" description="FAD-dependent oxidoreductase 2 FAD-binding" evidence="15">
    <location>
        <begin position="2"/>
        <end position="268"/>
    </location>
</feature>
<evidence type="ECO:0000256" key="13">
    <source>
        <dbReference type="ARBA" id="ARBA00049220"/>
    </source>
</evidence>
<dbReference type="GO" id="GO:0009055">
    <property type="term" value="F:electron transfer activity"/>
    <property type="evidence" value="ECO:0007669"/>
    <property type="project" value="TreeGrafter"/>
</dbReference>
<evidence type="ECO:0000256" key="5">
    <source>
        <dbReference type="ARBA" id="ARBA00012792"/>
    </source>
</evidence>
<dbReference type="SUPFAM" id="SSF56425">
    <property type="entry name" value="Succinate dehydrogenase/fumarate reductase flavoprotein, catalytic domain"/>
    <property type="match status" value="1"/>
</dbReference>
<dbReference type="GO" id="GO:0008177">
    <property type="term" value="F:succinate dehydrogenase (quinone) activity"/>
    <property type="evidence" value="ECO:0007669"/>
    <property type="project" value="UniProtKB-EC"/>
</dbReference>
<reference evidence="17" key="1">
    <citation type="journal article" date="2021" name="PeerJ">
        <title>Extensive microbial diversity within the chicken gut microbiome revealed by metagenomics and culture.</title>
        <authorList>
            <person name="Gilroy R."/>
            <person name="Ravi A."/>
            <person name="Getino M."/>
            <person name="Pursley I."/>
            <person name="Horton D.L."/>
            <person name="Alikhan N.F."/>
            <person name="Baker D."/>
            <person name="Gharbi K."/>
            <person name="Hall N."/>
            <person name="Watson M."/>
            <person name="Adriaenssens E.M."/>
            <person name="Foster-Nyarko E."/>
            <person name="Jarju S."/>
            <person name="Secka A."/>
            <person name="Antonio M."/>
            <person name="Oren A."/>
            <person name="Chaudhuri R.R."/>
            <person name="La Ragione R."/>
            <person name="Hildebrand F."/>
            <person name="Pallen M.J."/>
        </authorList>
    </citation>
    <scope>NUCLEOTIDE SEQUENCE</scope>
    <source>
        <strain evidence="17">CHK175-13533</strain>
    </source>
</reference>
<evidence type="ECO:0000256" key="4">
    <source>
        <dbReference type="ARBA" id="ARBA00008040"/>
    </source>
</evidence>
<dbReference type="SUPFAM" id="SSF51905">
    <property type="entry name" value="FAD/NAD(P)-binding domain"/>
    <property type="match status" value="1"/>
</dbReference>
<comment type="catalytic activity">
    <reaction evidence="13">
        <text>a quinone + succinate = fumarate + a quinol</text>
        <dbReference type="Rhea" id="RHEA:40523"/>
        <dbReference type="ChEBI" id="CHEBI:24646"/>
        <dbReference type="ChEBI" id="CHEBI:29806"/>
        <dbReference type="ChEBI" id="CHEBI:30031"/>
        <dbReference type="ChEBI" id="CHEBI:132124"/>
        <dbReference type="EC" id="1.3.5.1"/>
    </reaction>
</comment>
<dbReference type="FunFam" id="1.20.58.100:FF:000001">
    <property type="entry name" value="Succinate dehydrogenase flavoprotein subunit (SdhA)"/>
    <property type="match status" value="1"/>
</dbReference>